<dbReference type="FunFam" id="1.25.40.10:FF:000090">
    <property type="entry name" value="Pentatricopeptide repeat-containing protein, chloroplastic"/>
    <property type="match status" value="1"/>
</dbReference>
<dbReference type="OrthoDB" id="1851890at2759"/>
<accession>A0A200QU69</accession>
<dbReference type="NCBIfam" id="TIGR00756">
    <property type="entry name" value="PPR"/>
    <property type="match status" value="5"/>
</dbReference>
<dbReference type="FunFam" id="1.25.40.10:FF:000343">
    <property type="entry name" value="Pentatricopeptide repeat-containing protein At3g58590"/>
    <property type="match status" value="1"/>
</dbReference>
<proteinExistence type="predicted"/>
<feature type="repeat" description="PPR" evidence="2">
    <location>
        <begin position="373"/>
        <end position="403"/>
    </location>
</feature>
<feature type="repeat" description="PPR" evidence="2">
    <location>
        <begin position="201"/>
        <end position="235"/>
    </location>
</feature>
<dbReference type="InParanoid" id="A0A200QU69"/>
<evidence type="ECO:0000256" key="2">
    <source>
        <dbReference type="PROSITE-ProRule" id="PRU00708"/>
    </source>
</evidence>
<dbReference type="Pfam" id="PF20430">
    <property type="entry name" value="Eplus_motif"/>
    <property type="match status" value="1"/>
</dbReference>
<dbReference type="Pfam" id="PF12854">
    <property type="entry name" value="PPR_1"/>
    <property type="match status" value="1"/>
</dbReference>
<dbReference type="EMBL" id="MVGT01001064">
    <property type="protein sequence ID" value="OVA13980.1"/>
    <property type="molecule type" value="Genomic_DNA"/>
</dbReference>
<reference evidence="3 4" key="1">
    <citation type="journal article" date="2017" name="Mol. Plant">
        <title>The Genome of Medicinal Plant Macleaya cordata Provides New Insights into Benzylisoquinoline Alkaloids Metabolism.</title>
        <authorList>
            <person name="Liu X."/>
            <person name="Liu Y."/>
            <person name="Huang P."/>
            <person name="Ma Y."/>
            <person name="Qing Z."/>
            <person name="Tang Q."/>
            <person name="Cao H."/>
            <person name="Cheng P."/>
            <person name="Zheng Y."/>
            <person name="Yuan Z."/>
            <person name="Zhou Y."/>
            <person name="Liu J."/>
            <person name="Tang Z."/>
            <person name="Zhuo Y."/>
            <person name="Zhang Y."/>
            <person name="Yu L."/>
            <person name="Huang J."/>
            <person name="Yang P."/>
            <person name="Peng Q."/>
            <person name="Zhang J."/>
            <person name="Jiang W."/>
            <person name="Zhang Z."/>
            <person name="Lin K."/>
            <person name="Ro D.K."/>
            <person name="Chen X."/>
            <person name="Xiong X."/>
            <person name="Shang Y."/>
            <person name="Huang S."/>
            <person name="Zeng J."/>
        </authorList>
    </citation>
    <scope>NUCLEOTIDE SEQUENCE [LARGE SCALE GENOMIC DNA]</scope>
    <source>
        <strain evidence="4">cv. BLH2017</strain>
        <tissue evidence="3">Root</tissue>
    </source>
</reference>
<dbReference type="Pfam" id="PF01535">
    <property type="entry name" value="PPR"/>
    <property type="match status" value="1"/>
</dbReference>
<dbReference type="Pfam" id="PF20431">
    <property type="entry name" value="E_motif"/>
    <property type="match status" value="1"/>
</dbReference>
<organism evidence="3 4">
    <name type="scientific">Macleaya cordata</name>
    <name type="common">Five-seeded plume-poppy</name>
    <name type="synonym">Bocconia cordata</name>
    <dbReference type="NCBI Taxonomy" id="56857"/>
    <lineage>
        <taxon>Eukaryota</taxon>
        <taxon>Viridiplantae</taxon>
        <taxon>Streptophyta</taxon>
        <taxon>Embryophyta</taxon>
        <taxon>Tracheophyta</taxon>
        <taxon>Spermatophyta</taxon>
        <taxon>Magnoliopsida</taxon>
        <taxon>Ranunculales</taxon>
        <taxon>Papaveraceae</taxon>
        <taxon>Papaveroideae</taxon>
        <taxon>Macleaya</taxon>
    </lineage>
</organism>
<dbReference type="PANTHER" id="PTHR47926:SF511">
    <property type="entry name" value="PENTATRICOPEPTIDE REPEAT-CONTAINING PROTEIN"/>
    <property type="match status" value="1"/>
</dbReference>
<comment type="caution">
    <text evidence="3">The sequence shown here is derived from an EMBL/GenBank/DDBJ whole genome shotgun (WGS) entry which is preliminary data.</text>
</comment>
<feature type="repeat" description="PPR" evidence="2">
    <location>
        <begin position="302"/>
        <end position="336"/>
    </location>
</feature>
<feature type="repeat" description="PPR" evidence="2">
    <location>
        <begin position="100"/>
        <end position="134"/>
    </location>
</feature>
<dbReference type="PANTHER" id="PTHR47926">
    <property type="entry name" value="PENTATRICOPEPTIDE REPEAT-CONTAINING PROTEIN"/>
    <property type="match status" value="1"/>
</dbReference>
<keyword evidence="4" id="KW-1185">Reference proteome</keyword>
<evidence type="ECO:0000313" key="4">
    <source>
        <dbReference type="Proteomes" id="UP000195402"/>
    </source>
</evidence>
<feature type="repeat" description="PPR" evidence="2">
    <location>
        <begin position="170"/>
        <end position="200"/>
    </location>
</feature>
<dbReference type="PROSITE" id="PS51375">
    <property type="entry name" value="PPR"/>
    <property type="match status" value="5"/>
</dbReference>
<dbReference type="InterPro" id="IPR046849">
    <property type="entry name" value="E2_motif"/>
</dbReference>
<dbReference type="InterPro" id="IPR046960">
    <property type="entry name" value="PPR_At4g14850-like_plant"/>
</dbReference>
<dbReference type="InterPro" id="IPR002885">
    <property type="entry name" value="PPR_rpt"/>
</dbReference>
<dbReference type="AlphaFoldDB" id="A0A200QU69"/>
<evidence type="ECO:0000256" key="1">
    <source>
        <dbReference type="ARBA" id="ARBA00022737"/>
    </source>
</evidence>
<dbReference type="InterPro" id="IPR011990">
    <property type="entry name" value="TPR-like_helical_dom_sf"/>
</dbReference>
<dbReference type="GO" id="GO:0003723">
    <property type="term" value="F:RNA binding"/>
    <property type="evidence" value="ECO:0007669"/>
    <property type="project" value="InterPro"/>
</dbReference>
<evidence type="ECO:0000313" key="3">
    <source>
        <dbReference type="EMBL" id="OVA13980.1"/>
    </source>
</evidence>
<dbReference type="Proteomes" id="UP000195402">
    <property type="component" value="Unassembled WGS sequence"/>
</dbReference>
<name>A0A200QU69_MACCD</name>
<dbReference type="FunCoup" id="A0A200QU69">
    <property type="interactions" value="1"/>
</dbReference>
<dbReference type="GO" id="GO:0009451">
    <property type="term" value="P:RNA modification"/>
    <property type="evidence" value="ECO:0007669"/>
    <property type="project" value="InterPro"/>
</dbReference>
<dbReference type="InterPro" id="IPR046848">
    <property type="entry name" value="E_motif"/>
</dbReference>
<protein>
    <submittedName>
        <fullName evidence="3">Pentatricopeptide repeat</fullName>
    </submittedName>
</protein>
<gene>
    <name evidence="3" type="ORF">BVC80_1787g52</name>
</gene>
<dbReference type="OMA" id="TQVHAYA"/>
<dbReference type="FunFam" id="1.25.40.10:FF:000436">
    <property type="entry name" value="Pentatricopeptide repeat-containing protein At5g39350 family"/>
    <property type="match status" value="1"/>
</dbReference>
<sequence length="522" mass="58114">MICGLVGFSRDMHWIENPGLFYFRKMLVDMVEPDYITFIGLLGASIELNNIEIGKQLHCFMIKLKFDSNRFVGSALVDLYGKFGLVEDSWKVFDRIQSRDLVLWNVMVSCYVLNGSGKRALEVFELMRLEGLKGDAFTFSSLLSCCGILGSVKLGKQIHGIIMKLSFECDVLVATALVDMYAKNGNLQKAREIFDGMITRNIVSWNTMIVGYGQNGDGKEAMKLLRKMLQRSFKPDELTLASILSSSANLAAINEVVQIHGLATKNGLEDFLSVGNALINAYYKCGNISCAVQSFNLIKNPNLFTWTSMICAYAFHGFSKQALEIFEEMLSKGVKPDGVAFVGVLSACSHGGLVNEGLKYFGSLKRDHQILPNSEHYSCLIDLLGRAGYLEKAYEILEKMPFEPGGDVLGVFIGACKVHKNVELAKMVGDKLLKLEPDESVNYTVLSNIYASVGSWSEVARVRKMMREFCDDKVPGCSWMEIGGQVHTFVASDKSHPQTLEIYLILETLVEVMKQENCKPKP</sequence>
<dbReference type="Pfam" id="PF13041">
    <property type="entry name" value="PPR_2"/>
    <property type="match status" value="3"/>
</dbReference>
<dbReference type="Gene3D" id="1.25.40.10">
    <property type="entry name" value="Tetratricopeptide repeat domain"/>
    <property type="match status" value="3"/>
</dbReference>
<keyword evidence="1" id="KW-0677">Repeat</keyword>